<dbReference type="Proteomes" id="UP000428803">
    <property type="component" value="Chromosome"/>
</dbReference>
<evidence type="ECO:0000313" key="1">
    <source>
        <dbReference type="EMBL" id="QGY79770.1"/>
    </source>
</evidence>
<organism evidence="1 2">
    <name type="scientific">Sphingorhabdus lacus</name>
    <dbReference type="NCBI Taxonomy" id="392610"/>
    <lineage>
        <taxon>Bacteria</taxon>
        <taxon>Pseudomonadati</taxon>
        <taxon>Pseudomonadota</taxon>
        <taxon>Alphaproteobacteria</taxon>
        <taxon>Sphingomonadales</taxon>
        <taxon>Sphingomonadaceae</taxon>
        <taxon>Sphingorhabdus</taxon>
    </lineage>
</organism>
<dbReference type="RefSeq" id="WP_158898347.1">
    <property type="nucleotide sequence ID" value="NZ_CP035733.1"/>
</dbReference>
<evidence type="ECO:0000313" key="2">
    <source>
        <dbReference type="Proteomes" id="UP000428803"/>
    </source>
</evidence>
<accession>A0A6I6L273</accession>
<gene>
    <name evidence="1" type="ORF">EUU25_03560</name>
</gene>
<protein>
    <submittedName>
        <fullName evidence="1">Uncharacterized protein</fullName>
    </submittedName>
</protein>
<dbReference type="EMBL" id="CP035733">
    <property type="protein sequence ID" value="QGY79770.1"/>
    <property type="molecule type" value="Genomic_DNA"/>
</dbReference>
<dbReference type="KEGG" id="slaa:EUU25_03560"/>
<dbReference type="OrthoDB" id="7189189at2"/>
<name>A0A6I6L273_9SPHN</name>
<sequence>MAFFISCQRHDTGADISEQATESSIPGIYIVEGLPTFLGPSTVYEGVWLSEMEGSQFFENETEIQDYYNDEVYFDTWIQMRFSNAAFPPNAPITNFRTQYGPSSATFIWVKFKGRRNLFPGPYGFGHLGTSNNIVLVEKVISSRPLKR</sequence>
<reference evidence="2" key="1">
    <citation type="submission" date="2019-01" db="EMBL/GenBank/DDBJ databases">
        <title>Sphingorhabdus lacus sp.nov., isolated from an oligotrophic freshwater lake.</title>
        <authorList>
            <person name="Park M."/>
        </authorList>
    </citation>
    <scope>NUCLEOTIDE SEQUENCE [LARGE SCALE GENOMIC DNA]</scope>
    <source>
        <strain evidence="2">IMCC1753</strain>
    </source>
</reference>
<proteinExistence type="predicted"/>
<keyword evidence="2" id="KW-1185">Reference proteome</keyword>
<dbReference type="AlphaFoldDB" id="A0A6I6L273"/>